<dbReference type="OrthoDB" id="9764467at2"/>
<reference evidence="4 5" key="1">
    <citation type="submission" date="2018-11" db="EMBL/GenBank/DDBJ databases">
        <title>Genomic Encyclopedia of Type Strains, Phase IV (KMG-IV): sequencing the most valuable type-strain genomes for metagenomic binning, comparative biology and taxonomic classification.</title>
        <authorList>
            <person name="Goeker M."/>
        </authorList>
    </citation>
    <scope>NUCLEOTIDE SEQUENCE [LARGE SCALE GENOMIC DNA]</scope>
    <source>
        <strain evidence="4 5">DSM 29158</strain>
    </source>
</reference>
<sequence>MRIKQLEVYGYGKLESKRFNIDDGFIQIYGENEAGKSTLQNFIHSILFGFPAKNEVEPRMEPRLANKYGGKLIVDIDGQTVEIERVKGKSQGDVVIYLEDGTTRDEAWLNKKMNFINKRTFQGIFSFNVLGLQDIHKNMSEERLQNYLLQAGALGSTEYSVMLDKLQQEKDRLYKKQGVKPILNQQIEELQEMESTVRQLESSESDYHQYIYERDRLNKQLSEQREIYNQMDQLYKHKLHEKQYHKEIKEWSELETLLDIEPITFPEKGIERYELSKQQLTQAKKDREMRQSKLNVLEQEFNRIELDDDDYIQSARSVVKNEGEVLTLEADYRHLKSQIKENQKHLNRLMMDVGWNSVPEDIDDSNMMRERIIQLLQQRKSSMQEINLIERDMKSLEEDNELLKSQYDKITSDIVSDEALQKAYELKDKHIEMNEKKNMFNVIKAEYEEGIENQRKSRKKYNITMIIFTVVFLALSIYFFTIPNFMFAIIFLVIAILPIVMLILNRSDEDSKFTEEYEQQIERLKQEIDEMIEKYGLTFDLFEEEAKRDNLKRISEQQSSNERKYRLLEQEEQKIDAALDQTNQSLFEIKDALKIDDAAEIDQLDGLIDEIRSIRFVNEEIKDLNEELTLMKQKMAGFYEEANKLLQSNVYTESKYMFKDLNERIQRQEVGKHQQQQLSDQLELLQSEIKTLEHQIDESNEHIESLFDYVDADDEEEYYSLYNAYNTYEQRKSKYKSLSEQLDNENFDYYTRKHLTTISDHDMNEEIAHLELQRNEVMQMIEDIQMDLSDVKATIKKYEENGELSKLRHQFEIKKAKFQSLAHDYMSLSYLQTLIDTHIQQIKDERLPHVIGDATEIFKTLTEHRYTNVYYNEEGISVKHENGQQFHPIEVSQSTKELLYIALRFALIKSLKNYYNFPVIIDDAFVHFDKHRKKLIMRYLLNEPFEQILYFTCNQDLTIPKSQTIVLES</sequence>
<keyword evidence="5" id="KW-1185">Reference proteome</keyword>
<dbReference type="InterPro" id="IPR027417">
    <property type="entry name" value="P-loop_NTPase"/>
</dbReference>
<evidence type="ECO:0000256" key="2">
    <source>
        <dbReference type="SAM" id="Phobius"/>
    </source>
</evidence>
<protein>
    <submittedName>
        <fullName evidence="4">Uncharacterized protein YhaN</fullName>
    </submittedName>
</protein>
<gene>
    <name evidence="4" type="ORF">EDD62_0987</name>
</gene>
<organism evidence="4 5">
    <name type="scientific">Abyssicoccus albus</name>
    <dbReference type="NCBI Taxonomy" id="1817405"/>
    <lineage>
        <taxon>Bacteria</taxon>
        <taxon>Bacillati</taxon>
        <taxon>Bacillota</taxon>
        <taxon>Bacilli</taxon>
        <taxon>Bacillales</taxon>
        <taxon>Abyssicoccaceae</taxon>
    </lineage>
</organism>
<feature type="coiled-coil region" evidence="1">
    <location>
        <begin position="675"/>
        <end position="801"/>
    </location>
</feature>
<comment type="caution">
    <text evidence="4">The sequence shown here is derived from an EMBL/GenBank/DDBJ whole genome shotgun (WGS) entry which is preliminary data.</text>
</comment>
<dbReference type="PANTHER" id="PTHR41259:SF1">
    <property type="entry name" value="DOUBLE-STRAND BREAK REPAIR RAD50 ATPASE, PUTATIVE-RELATED"/>
    <property type="match status" value="1"/>
</dbReference>
<accession>A0A3N5CKF5</accession>
<keyword evidence="2" id="KW-0472">Membrane</keyword>
<dbReference type="InterPro" id="IPR038734">
    <property type="entry name" value="YhaN_AAA"/>
</dbReference>
<feature type="transmembrane region" description="Helical" evidence="2">
    <location>
        <begin position="461"/>
        <end position="479"/>
    </location>
</feature>
<evidence type="ECO:0000256" key="1">
    <source>
        <dbReference type="SAM" id="Coils"/>
    </source>
</evidence>
<keyword evidence="2" id="KW-0812">Transmembrane</keyword>
<feature type="coiled-coil region" evidence="1">
    <location>
        <begin position="379"/>
        <end position="413"/>
    </location>
</feature>
<dbReference type="AlphaFoldDB" id="A0A3N5CKF5"/>
<name>A0A3N5CKF5_9BACL</name>
<keyword evidence="1" id="KW-0175">Coiled coil</keyword>
<dbReference type="Proteomes" id="UP000277108">
    <property type="component" value="Unassembled WGS sequence"/>
</dbReference>
<dbReference type="PANTHER" id="PTHR41259">
    <property type="entry name" value="DOUBLE-STRAND BREAK REPAIR RAD50 ATPASE, PUTATIVE-RELATED"/>
    <property type="match status" value="1"/>
</dbReference>
<dbReference type="EMBL" id="RKRK01000002">
    <property type="protein sequence ID" value="RPF58341.1"/>
    <property type="molecule type" value="Genomic_DNA"/>
</dbReference>
<feature type="domain" description="YhaN AAA" evidence="3">
    <location>
        <begin position="1"/>
        <end position="206"/>
    </location>
</feature>
<feature type="transmembrane region" description="Helical" evidence="2">
    <location>
        <begin position="485"/>
        <end position="504"/>
    </location>
</feature>
<dbReference type="Gene3D" id="3.40.50.300">
    <property type="entry name" value="P-loop containing nucleotide triphosphate hydrolases"/>
    <property type="match status" value="2"/>
</dbReference>
<evidence type="ECO:0000259" key="3">
    <source>
        <dbReference type="Pfam" id="PF13514"/>
    </source>
</evidence>
<feature type="coiled-coil region" evidence="1">
    <location>
        <begin position="183"/>
        <end position="234"/>
    </location>
</feature>
<proteinExistence type="predicted"/>
<dbReference type="Pfam" id="PF13514">
    <property type="entry name" value="AAA_27"/>
    <property type="match status" value="1"/>
</dbReference>
<feature type="coiled-coil region" evidence="1">
    <location>
        <begin position="607"/>
        <end position="641"/>
    </location>
</feature>
<feature type="coiled-coil region" evidence="1">
    <location>
        <begin position="514"/>
        <end position="581"/>
    </location>
</feature>
<evidence type="ECO:0000313" key="5">
    <source>
        <dbReference type="Proteomes" id="UP000277108"/>
    </source>
</evidence>
<evidence type="ECO:0000313" key="4">
    <source>
        <dbReference type="EMBL" id="RPF58341.1"/>
    </source>
</evidence>
<keyword evidence="2" id="KW-1133">Transmembrane helix</keyword>
<dbReference type="SUPFAM" id="SSF52540">
    <property type="entry name" value="P-loop containing nucleoside triphosphate hydrolases"/>
    <property type="match status" value="1"/>
</dbReference>
<dbReference type="RefSeq" id="WP_123807753.1">
    <property type="nucleotide sequence ID" value="NZ_RKRK01000002.1"/>
</dbReference>